<protein>
    <recommendedName>
        <fullName evidence="3">Glutamine--fructose-6-phosphate aminotransferase [isomerizing]</fullName>
        <ecNumber evidence="2">2.6.1.16</ecNumber>
    </recommendedName>
</protein>
<dbReference type="PANTHER" id="PTHR10937">
    <property type="entry name" value="GLUCOSAMINE--FRUCTOSE-6-PHOSPHATE AMINOTRANSFERASE, ISOMERIZING"/>
    <property type="match status" value="1"/>
</dbReference>
<gene>
    <name evidence="8" type="ORF">OCV57_07340</name>
</gene>
<evidence type="ECO:0000256" key="1">
    <source>
        <dbReference type="ARBA" id="ARBA00001031"/>
    </source>
</evidence>
<accession>A0AAE3LHJ3</accession>
<dbReference type="InterPro" id="IPR029055">
    <property type="entry name" value="Ntn_hydrolases_N"/>
</dbReference>
<dbReference type="SUPFAM" id="SSF56235">
    <property type="entry name" value="N-terminal nucleophile aminohydrolases (Ntn hydrolases)"/>
    <property type="match status" value="1"/>
</dbReference>
<dbReference type="GO" id="GO:0006002">
    <property type="term" value="P:fructose 6-phosphate metabolic process"/>
    <property type="evidence" value="ECO:0007669"/>
    <property type="project" value="TreeGrafter"/>
</dbReference>
<evidence type="ECO:0000313" key="9">
    <source>
        <dbReference type="Proteomes" id="UP001208131"/>
    </source>
</evidence>
<dbReference type="AlphaFoldDB" id="A0AAE3LHJ3"/>
<keyword evidence="4 8" id="KW-0032">Aminotransferase</keyword>
<dbReference type="EC" id="2.6.1.16" evidence="2"/>
<dbReference type="GO" id="GO:0006047">
    <property type="term" value="P:UDP-N-acetylglucosamine metabolic process"/>
    <property type="evidence" value="ECO:0007669"/>
    <property type="project" value="TreeGrafter"/>
</dbReference>
<dbReference type="Gene3D" id="3.60.20.10">
    <property type="entry name" value="Glutamine Phosphoribosylpyrophosphate, subunit 1, domain 1"/>
    <property type="match status" value="1"/>
</dbReference>
<comment type="caution">
    <text evidence="8">The sequence shown here is derived from an EMBL/GenBank/DDBJ whole genome shotgun (WGS) entry which is preliminary data.</text>
</comment>
<dbReference type="InterPro" id="IPR017932">
    <property type="entry name" value="GATase_2_dom"/>
</dbReference>
<evidence type="ECO:0000313" key="8">
    <source>
        <dbReference type="EMBL" id="MCU6705734.1"/>
    </source>
</evidence>
<dbReference type="GO" id="GO:0006487">
    <property type="term" value="P:protein N-linked glycosylation"/>
    <property type="evidence" value="ECO:0007669"/>
    <property type="project" value="TreeGrafter"/>
</dbReference>
<evidence type="ECO:0000256" key="4">
    <source>
        <dbReference type="ARBA" id="ARBA00022576"/>
    </source>
</evidence>
<reference evidence="8 9" key="1">
    <citation type="journal article" date="2021" name="ISME Commun">
        <title>Automated analysis of genomic sequences facilitates high-throughput and comprehensive description of bacteria.</title>
        <authorList>
            <person name="Hitch T.C.A."/>
        </authorList>
    </citation>
    <scope>NUCLEOTIDE SEQUENCE [LARGE SCALE GENOMIC DNA]</scope>
    <source>
        <strain evidence="8 9">Sanger_31</strain>
    </source>
</reference>
<dbReference type="CDD" id="cd00352">
    <property type="entry name" value="Gn_AT_II"/>
    <property type="match status" value="1"/>
</dbReference>
<dbReference type="Proteomes" id="UP001208131">
    <property type="component" value="Unassembled WGS sequence"/>
</dbReference>
<evidence type="ECO:0000256" key="3">
    <source>
        <dbReference type="ARBA" id="ARBA00016090"/>
    </source>
</evidence>
<comment type="catalytic activity">
    <reaction evidence="1">
        <text>D-fructose 6-phosphate + L-glutamine = D-glucosamine 6-phosphate + L-glutamate</text>
        <dbReference type="Rhea" id="RHEA:13237"/>
        <dbReference type="ChEBI" id="CHEBI:29985"/>
        <dbReference type="ChEBI" id="CHEBI:58359"/>
        <dbReference type="ChEBI" id="CHEBI:58725"/>
        <dbReference type="ChEBI" id="CHEBI:61527"/>
        <dbReference type="EC" id="2.6.1.16"/>
    </reaction>
</comment>
<evidence type="ECO:0000256" key="6">
    <source>
        <dbReference type="ARBA" id="ARBA00022962"/>
    </source>
</evidence>
<organism evidence="8 9">
    <name type="scientific">Hominimerdicola aceti</name>
    <dbReference type="NCBI Taxonomy" id="2981726"/>
    <lineage>
        <taxon>Bacteria</taxon>
        <taxon>Bacillati</taxon>
        <taxon>Bacillota</taxon>
        <taxon>Clostridia</taxon>
        <taxon>Eubacteriales</taxon>
        <taxon>Oscillospiraceae</taxon>
        <taxon>Hominimerdicola</taxon>
    </lineage>
</organism>
<keyword evidence="6" id="KW-0315">Glutamine amidotransferase</keyword>
<proteinExistence type="predicted"/>
<dbReference type="RefSeq" id="WP_267301011.1">
    <property type="nucleotide sequence ID" value="NZ_JAOQJZ010000006.1"/>
</dbReference>
<evidence type="ECO:0000256" key="5">
    <source>
        <dbReference type="ARBA" id="ARBA00022679"/>
    </source>
</evidence>
<dbReference type="PROSITE" id="PS51278">
    <property type="entry name" value="GATASE_TYPE_2"/>
    <property type="match status" value="1"/>
</dbReference>
<keyword evidence="5" id="KW-0808">Transferase</keyword>
<evidence type="ECO:0000259" key="7">
    <source>
        <dbReference type="PROSITE" id="PS51278"/>
    </source>
</evidence>
<dbReference type="EMBL" id="JAOQJZ010000006">
    <property type="protein sequence ID" value="MCU6705734.1"/>
    <property type="molecule type" value="Genomic_DNA"/>
</dbReference>
<name>A0AAE3LHJ3_9FIRM</name>
<keyword evidence="9" id="KW-1185">Reference proteome</keyword>
<dbReference type="GO" id="GO:0004360">
    <property type="term" value="F:glutamine-fructose-6-phosphate transaminase (isomerizing) activity"/>
    <property type="evidence" value="ECO:0007669"/>
    <property type="project" value="UniProtKB-EC"/>
</dbReference>
<sequence length="313" mass="35914">MCAIFGFVNYRRSLSRSEMKELINRLSVESEVRGKDATGIAYVKHDELKVFKRAKPAHKVKLYVPEDTVILTGHTRMTTQGDARYIYNNHPFTGKTADGSFALCHNGVLYNDSQLAKSEHLPKSKIETDSYVAAQLIEKYGRLDFKTIAKMSEAVEGSFVFTILSDKNKLFIAKGDNPLCLIHYKQLGLYVYTSTEDIMKNVLKGSFLEKLPFEVIKVTEGEIISIDKRGHFEKSSFIPNEFCYGWNYYGYRKLAYDDDELFDICGMFGVSQEDLMLLYDMGYTNEEIEGMLCDRSMLRECIEEARVLVGEYY</sequence>
<feature type="domain" description="Glutamine amidotransferase type-2" evidence="7">
    <location>
        <begin position="2"/>
        <end position="229"/>
    </location>
</feature>
<dbReference type="Pfam" id="PF13522">
    <property type="entry name" value="GATase_6"/>
    <property type="match status" value="1"/>
</dbReference>
<dbReference type="PANTHER" id="PTHR10937:SF0">
    <property type="entry name" value="GLUTAMINE--FRUCTOSE-6-PHOSPHATE TRANSAMINASE (ISOMERIZING)"/>
    <property type="match status" value="1"/>
</dbReference>
<evidence type="ECO:0000256" key="2">
    <source>
        <dbReference type="ARBA" id="ARBA00012916"/>
    </source>
</evidence>